<feature type="binding site" evidence="17">
    <location>
        <position position="523"/>
    </location>
    <ligand>
        <name>Mg(2+)</name>
        <dbReference type="ChEBI" id="CHEBI:18420"/>
        <label>2</label>
        <note>catalytic</note>
    </ligand>
</feature>
<feature type="transmembrane region" description="Helical" evidence="20">
    <location>
        <begin position="903"/>
        <end position="921"/>
    </location>
</feature>
<evidence type="ECO:0000256" key="4">
    <source>
        <dbReference type="ARBA" id="ARBA00012201"/>
    </source>
</evidence>
<keyword evidence="23" id="KW-1185">Reference proteome</keyword>
<dbReference type="RefSeq" id="XP_016888495.1">
    <property type="nucleotide sequence ID" value="XM_017033006.1"/>
</dbReference>
<feature type="region of interest" description="Disordered" evidence="19">
    <location>
        <begin position="134"/>
        <end position="172"/>
    </location>
</feature>
<dbReference type="PROSITE" id="PS50125">
    <property type="entry name" value="GUANYLATE_CYCLASE_2"/>
    <property type="match status" value="2"/>
</dbReference>
<dbReference type="RefSeq" id="XP_008316318.1">
    <property type="nucleotide sequence ID" value="XM_008318096.2"/>
</dbReference>
<feature type="transmembrane region" description="Helical" evidence="20">
    <location>
        <begin position="968"/>
        <end position="987"/>
    </location>
</feature>
<feature type="binding site" evidence="16">
    <location>
        <begin position="479"/>
        <end position="484"/>
    </location>
    <ligand>
        <name>ATP</name>
        <dbReference type="ChEBI" id="CHEBI:30616"/>
    </ligand>
</feature>
<evidence type="ECO:0000256" key="18">
    <source>
        <dbReference type="RuleBase" id="RU000405"/>
    </source>
</evidence>
<dbReference type="PROSITE" id="PS00452">
    <property type="entry name" value="GUANYLATE_CYCLASE_1"/>
    <property type="match status" value="2"/>
</dbReference>
<dbReference type="PIRSF" id="PIRSF039050">
    <property type="entry name" value="Ade_cyc"/>
    <property type="match status" value="1"/>
</dbReference>
<dbReference type="Gene3D" id="3.30.70.1230">
    <property type="entry name" value="Nucleotide cyclase"/>
    <property type="match status" value="2"/>
</dbReference>
<dbReference type="AlphaFoldDB" id="A0A3P8WQF4"/>
<evidence type="ECO:0000256" key="2">
    <source>
        <dbReference type="ARBA" id="ARBA00001936"/>
    </source>
</evidence>
<proteinExistence type="inferred from homology"/>
<evidence type="ECO:0000256" key="9">
    <source>
        <dbReference type="ARBA" id="ARBA00022840"/>
    </source>
</evidence>
<dbReference type="OrthoDB" id="10035433at2759"/>
<dbReference type="Ensembl" id="ENSCSET00000028092.1">
    <property type="protein sequence ID" value="ENSCSEP00000027721.1"/>
    <property type="gene ID" value="ENSCSEG00000017712.1"/>
</dbReference>
<feature type="binding site" evidence="17">
    <location>
        <position position="479"/>
    </location>
    <ligand>
        <name>Mg(2+)</name>
        <dbReference type="ChEBI" id="CHEBI:18420"/>
        <label>2</label>
        <note>catalytic</note>
    </ligand>
</feature>
<keyword evidence="17" id="KW-0464">Manganese</keyword>
<dbReference type="InterPro" id="IPR009398">
    <property type="entry name" value="Adcy_conserved_dom"/>
</dbReference>
<feature type="binding site" evidence="17">
    <location>
        <position position="480"/>
    </location>
    <ligand>
        <name>Mg(2+)</name>
        <dbReference type="ChEBI" id="CHEBI:18420"/>
        <label>2</label>
        <note>catalytic</note>
    </ligand>
</feature>
<feature type="transmembrane region" description="Helical" evidence="20">
    <location>
        <begin position="340"/>
        <end position="361"/>
    </location>
</feature>
<keyword evidence="12" id="KW-0115">cAMP biosynthesis</keyword>
<dbReference type="Ensembl" id="ENSCSET00000028109.1">
    <property type="protein sequence ID" value="ENSCSEP00000027738.1"/>
    <property type="gene ID" value="ENSCSEG00000017712.1"/>
</dbReference>
<evidence type="ECO:0000256" key="17">
    <source>
        <dbReference type="PIRSR" id="PIRSR039050-51"/>
    </source>
</evidence>
<dbReference type="Pfam" id="PF16214">
    <property type="entry name" value="AC_N"/>
    <property type="match status" value="1"/>
</dbReference>
<dbReference type="PANTHER" id="PTHR45627">
    <property type="entry name" value="ADENYLATE CYCLASE TYPE 1"/>
    <property type="match status" value="1"/>
</dbReference>
<feature type="binding site" evidence="17">
    <location>
        <position position="479"/>
    </location>
    <ligand>
        <name>Mg(2+)</name>
        <dbReference type="ChEBI" id="CHEBI:18420"/>
        <label>1</label>
        <note>catalytic</note>
    </ligand>
</feature>
<evidence type="ECO:0000256" key="20">
    <source>
        <dbReference type="SAM" id="Phobius"/>
    </source>
</evidence>
<feature type="binding site" evidence="16">
    <location>
        <begin position="521"/>
        <end position="523"/>
    </location>
    <ligand>
        <name>ATP</name>
        <dbReference type="ChEBI" id="CHEBI:30616"/>
    </ligand>
</feature>
<feature type="transmembrane region" description="Helical" evidence="20">
    <location>
        <begin position="928"/>
        <end position="948"/>
    </location>
</feature>
<dbReference type="OMA" id="KWRTKMP"/>
<comment type="cofactor">
    <cofactor evidence="17">
        <name>Mg(2+)</name>
        <dbReference type="ChEBI" id="CHEBI:18420"/>
    </cofactor>
    <cofactor evidence="17">
        <name>Mn(2+)</name>
        <dbReference type="ChEBI" id="CHEBI:29035"/>
    </cofactor>
    <text evidence="17">Binds 2 magnesium ions per subunit. Is also active with manganese (in vitro).</text>
</comment>
<feature type="transmembrane region" description="Helical" evidence="20">
    <location>
        <begin position="854"/>
        <end position="878"/>
    </location>
</feature>
<evidence type="ECO:0000256" key="16">
    <source>
        <dbReference type="PIRSR" id="PIRSR039050-50"/>
    </source>
</evidence>
<feature type="transmembrane region" description="Helical" evidence="20">
    <location>
        <begin position="778"/>
        <end position="798"/>
    </location>
</feature>
<dbReference type="InterPro" id="IPR030672">
    <property type="entry name" value="Adcy"/>
</dbReference>
<feature type="binding site" evidence="16">
    <location>
        <position position="567"/>
    </location>
    <ligand>
        <name>ATP</name>
        <dbReference type="ChEBI" id="CHEBI:30616"/>
    </ligand>
</feature>
<dbReference type="SMART" id="SM00044">
    <property type="entry name" value="CYCc"/>
    <property type="match status" value="2"/>
</dbReference>
<evidence type="ECO:0000256" key="10">
    <source>
        <dbReference type="ARBA" id="ARBA00022842"/>
    </source>
</evidence>
<dbReference type="EC" id="4.6.1.1" evidence="4"/>
<dbReference type="Pfam" id="PF00211">
    <property type="entry name" value="Guanylate_cyc"/>
    <property type="match status" value="2"/>
</dbReference>
<evidence type="ECO:0000256" key="1">
    <source>
        <dbReference type="ARBA" id="ARBA00001593"/>
    </source>
</evidence>
<keyword evidence="11 20" id="KW-1133">Transmembrane helix</keyword>
<dbReference type="FunFam" id="3.30.70.1230:FF:000014">
    <property type="entry name" value="adenylate cyclase type 9"/>
    <property type="match status" value="1"/>
</dbReference>
<feature type="binding site" evidence="17">
    <location>
        <position position="523"/>
    </location>
    <ligand>
        <name>Mg(2+)</name>
        <dbReference type="ChEBI" id="CHEBI:18420"/>
        <label>1</label>
        <note>catalytic</note>
    </ligand>
</feature>
<comment type="subcellular location">
    <subcellularLocation>
        <location evidence="3">Membrane</location>
        <topology evidence="3">Multi-pass membrane protein</topology>
    </subcellularLocation>
</comment>
<dbReference type="InterPro" id="IPR029787">
    <property type="entry name" value="Nucleotide_cyclase"/>
</dbReference>
<dbReference type="SUPFAM" id="SSF55073">
    <property type="entry name" value="Nucleotide cyclase"/>
    <property type="match status" value="2"/>
</dbReference>
<comment type="catalytic activity">
    <reaction evidence="1">
        <text>ATP = 3',5'-cyclic AMP + diphosphate</text>
        <dbReference type="Rhea" id="RHEA:15389"/>
        <dbReference type="ChEBI" id="CHEBI:30616"/>
        <dbReference type="ChEBI" id="CHEBI:33019"/>
        <dbReference type="ChEBI" id="CHEBI:58165"/>
        <dbReference type="EC" id="4.6.1.1"/>
    </reaction>
</comment>
<dbReference type="InterPro" id="IPR001054">
    <property type="entry name" value="A/G_cyclase"/>
</dbReference>
<evidence type="ECO:0000256" key="12">
    <source>
        <dbReference type="ARBA" id="ARBA00022998"/>
    </source>
</evidence>
<dbReference type="GO" id="GO:0007189">
    <property type="term" value="P:adenylate cyclase-activating G protein-coupled receptor signaling pathway"/>
    <property type="evidence" value="ECO:0007669"/>
    <property type="project" value="TreeGrafter"/>
</dbReference>
<keyword evidence="15 18" id="KW-0456">Lyase</keyword>
<dbReference type="KEGG" id="csem:103384541"/>
<dbReference type="GO" id="GO:0007193">
    <property type="term" value="P:adenylate cyclase-inhibiting G protein-coupled receptor signaling pathway"/>
    <property type="evidence" value="ECO:0007669"/>
    <property type="project" value="TreeGrafter"/>
</dbReference>
<keyword evidence="5 20" id="KW-0812">Transmembrane</keyword>
<keyword evidence="14" id="KW-0325">Glycoprotein</keyword>
<feature type="transmembrane region" description="Helical" evidence="20">
    <location>
        <begin position="810"/>
        <end position="829"/>
    </location>
</feature>
<dbReference type="GO" id="GO:0035556">
    <property type="term" value="P:intracellular signal transduction"/>
    <property type="evidence" value="ECO:0007669"/>
    <property type="project" value="InterPro"/>
</dbReference>
<dbReference type="PANTHER" id="PTHR45627:SF6">
    <property type="entry name" value="ADENYLATE CYCLASE TYPE 2"/>
    <property type="match status" value="1"/>
</dbReference>
<dbReference type="InterPro" id="IPR018297">
    <property type="entry name" value="A/G_cyclase_CS"/>
</dbReference>
<evidence type="ECO:0000256" key="6">
    <source>
        <dbReference type="ARBA" id="ARBA00022723"/>
    </source>
</evidence>
<evidence type="ECO:0000256" key="5">
    <source>
        <dbReference type="ARBA" id="ARBA00022692"/>
    </source>
</evidence>
<comment type="cofactor">
    <cofactor evidence="2">
        <name>Mn(2+)</name>
        <dbReference type="ChEBI" id="CHEBI:29035"/>
    </cofactor>
</comment>
<evidence type="ECO:0000256" key="7">
    <source>
        <dbReference type="ARBA" id="ARBA00022737"/>
    </source>
</evidence>
<dbReference type="GeneID" id="103384541"/>
<dbReference type="GO" id="GO:0006171">
    <property type="term" value="P:cAMP biosynthetic process"/>
    <property type="evidence" value="ECO:0007669"/>
    <property type="project" value="UniProtKB-KW"/>
</dbReference>
<evidence type="ECO:0000313" key="23">
    <source>
        <dbReference type="Proteomes" id="UP000265120"/>
    </source>
</evidence>
<evidence type="ECO:0000256" key="8">
    <source>
        <dbReference type="ARBA" id="ARBA00022741"/>
    </source>
</evidence>
<evidence type="ECO:0000313" key="22">
    <source>
        <dbReference type="Ensembl" id="ENSCSEP00000027721.1"/>
    </source>
</evidence>
<comment type="similarity">
    <text evidence="18">Belongs to the adenylyl cyclase class-4/guanylyl cyclase family.</text>
</comment>
<dbReference type="Pfam" id="PF06327">
    <property type="entry name" value="Adcy_cons_dom"/>
    <property type="match status" value="1"/>
</dbReference>
<evidence type="ECO:0000256" key="3">
    <source>
        <dbReference type="ARBA" id="ARBA00004141"/>
    </source>
</evidence>
<dbReference type="FunFam" id="3.30.70.1230:FF:000003">
    <property type="entry name" value="Adenylate cyclase"/>
    <property type="match status" value="1"/>
</dbReference>
<feature type="binding site" evidence="16">
    <location>
        <begin position="1185"/>
        <end position="1187"/>
    </location>
    <ligand>
        <name>ATP</name>
        <dbReference type="ChEBI" id="CHEBI:30616"/>
    </ligand>
</feature>
<feature type="domain" description="Guanylate cyclase" evidence="21">
    <location>
        <begin position="474"/>
        <end position="601"/>
    </location>
</feature>
<reference evidence="22 23" key="1">
    <citation type="journal article" date="2014" name="Nat. Genet.">
        <title>Whole-genome sequence of a flatfish provides insights into ZW sex chromosome evolution and adaptation to a benthic lifestyle.</title>
        <authorList>
            <person name="Chen S."/>
            <person name="Zhang G."/>
            <person name="Shao C."/>
            <person name="Huang Q."/>
            <person name="Liu G."/>
            <person name="Zhang P."/>
            <person name="Song W."/>
            <person name="An N."/>
            <person name="Chalopin D."/>
            <person name="Volff J.N."/>
            <person name="Hong Y."/>
            <person name="Li Q."/>
            <person name="Sha Z."/>
            <person name="Zhou H."/>
            <person name="Xie M."/>
            <person name="Yu Q."/>
            <person name="Liu Y."/>
            <person name="Xiang H."/>
            <person name="Wang N."/>
            <person name="Wu K."/>
            <person name="Yang C."/>
            <person name="Zhou Q."/>
            <person name="Liao X."/>
            <person name="Yang L."/>
            <person name="Hu Q."/>
            <person name="Zhang J."/>
            <person name="Meng L."/>
            <person name="Jin L."/>
            <person name="Tian Y."/>
            <person name="Lian J."/>
            <person name="Yang J."/>
            <person name="Miao G."/>
            <person name="Liu S."/>
            <person name="Liang Z."/>
            <person name="Yan F."/>
            <person name="Li Y."/>
            <person name="Sun B."/>
            <person name="Zhang H."/>
            <person name="Zhang J."/>
            <person name="Zhu Y."/>
            <person name="Du M."/>
            <person name="Zhao Y."/>
            <person name="Schartl M."/>
            <person name="Tang Q."/>
            <person name="Wang J."/>
        </authorList>
    </citation>
    <scope>NUCLEOTIDE SEQUENCE</scope>
</reference>
<feature type="transmembrane region" description="Helical" evidence="20">
    <location>
        <begin position="289"/>
        <end position="309"/>
    </location>
</feature>
<dbReference type="GO" id="GO:0005524">
    <property type="term" value="F:ATP binding"/>
    <property type="evidence" value="ECO:0007669"/>
    <property type="project" value="UniProtKB-KW"/>
</dbReference>
<keyword evidence="9 16" id="KW-0067">ATP-binding</keyword>
<feature type="binding site" evidence="16">
    <location>
        <position position="1105"/>
    </location>
    <ligand>
        <name>ATP</name>
        <dbReference type="ChEBI" id="CHEBI:30616"/>
    </ligand>
</feature>
<feature type="binding site" evidence="16">
    <location>
        <begin position="1192"/>
        <end position="1196"/>
    </location>
    <ligand>
        <name>ATP</name>
        <dbReference type="ChEBI" id="CHEBI:30616"/>
    </ligand>
</feature>
<keyword evidence="6 17" id="KW-0479">Metal-binding</keyword>
<dbReference type="GO" id="GO:0046872">
    <property type="term" value="F:metal ion binding"/>
    <property type="evidence" value="ECO:0007669"/>
    <property type="project" value="UniProtKB-KW"/>
</dbReference>
<dbReference type="STRING" id="244447.ENSCSEP00000027738"/>
<feature type="transmembrane region" description="Helical" evidence="20">
    <location>
        <begin position="315"/>
        <end position="333"/>
    </location>
</feature>
<protein>
    <recommendedName>
        <fullName evidence="4">adenylate cyclase</fullName>
        <ecNumber evidence="4">4.6.1.1</ecNumber>
    </recommendedName>
</protein>
<dbReference type="GO" id="GO:0004016">
    <property type="term" value="F:adenylate cyclase activity"/>
    <property type="evidence" value="ECO:0007669"/>
    <property type="project" value="UniProtKB-EC"/>
</dbReference>
<name>A0A3P8WQF4_CYNSE</name>
<evidence type="ECO:0000256" key="13">
    <source>
        <dbReference type="ARBA" id="ARBA00023136"/>
    </source>
</evidence>
<sequence>MMPEGDQDQTGVEEEGENAKSLVPDVAISCSSGQNMPAVELEDFSQTSDAIQEFMNNSNIVFENSPGFNEPKESGLVETAKVPEPLTLKGLDLDTHDVLDSGAFIFNTNLCSDALSEDDSSSLEKTNHVNFSELESDSTMDLHISDGNQENPLEENAKSPNCGSSPTLADGSPAVYQVRDSIDVRWDDSDNDDDQRSILSRQSMKDGMCCCYQTFHRACLRCVEETPAMLSGLVLSIVFCVVIIILIPTTGRDAKTHVGALAVVCVVLCLSTLLLVCLPWLATVRRCGGALALFVWGTLYTVAVVFIFTGGPVTAWEQVAFFLFLTLSVYTVLPLSLTWALIVGIWTSVSHIIIISVYVATTSPNTPDLAVQLVANAVLFLCVNCIGIFHLWTTEHDLRLSNQKREEFSAIRSQKEIKKYQQEQLLLSVLPRYIAMELKTEVIKRLTKPKSEKENESKLNNFHSLYIRQHKDVSILYADIVGFTKLASTCTPEELVAVLNKLFGRFDDIAKKNGCLRIKILGDCYYCVSGLPDPIPTHAKNCVQMGLDMCRAISKLREATSVDINMRVGVHTGYVLCGVIGLQKWQYDVWSHDVTLANHMESGGLAGRVHITEETLHHLNEAYQVEDGNGGSRDPLLQGRETYLVIDPRETERISRRPKVVNSLVSGESRQRVSVRMSQYMQSWRTIHPFADLSNPDSNGPMKRNFPCNLVSSKLQQTGDRPPNHNNPGCLVVDSRVRASLETVDIAWRRAKKLNCLTLLFNDLSLEKQFRVSEVKGLHKSIICISMIFITLFTVQMLVSEKNFEMAVSYGATFPVLILLLSMSFTGYLEKWRSKIPAGVQWISGLNHRLATKVVLRLFVVLLCVLITLLMAILNFFFLPGNNCTAVTNSSEMEGLKLYTVPYYLYCCLLAMLGVIVFVKICLSIKALLLTLAVVVYLALFLEVYASRSFCLVDLLYNDTMPGVLKDPHIMSGVWLVIFFIICLILARQDELSCRVDFLLDHCFQAEREEMETMENVNKLLLQNVLPLHVASFFMGKTIRNQDLYSQSYDCVCVMFASVPQFKEFYSESSANRDGLECLRFLNEIIADFDELLSKPKFSSVEKIKTIGSTYMAAAGLTHSPPGDERKKQEMSYSHVRAMVEFAFALMAKLELINTHSFNSFKLRIGINHGPVIAGVIGAHKPQYDIWGNTVNVASRMDSTGVLDKIQVTEETTHMVENVGYTVTLRGVVNVKGKGQLTTYFVDTDQCIRRLGSDFQGSNITQT</sequence>
<accession>A0A3P8WQF4</accession>
<evidence type="ECO:0000256" key="11">
    <source>
        <dbReference type="ARBA" id="ARBA00022989"/>
    </source>
</evidence>
<evidence type="ECO:0000256" key="14">
    <source>
        <dbReference type="ARBA" id="ARBA00023180"/>
    </source>
</evidence>
<organism evidence="22 23">
    <name type="scientific">Cynoglossus semilaevis</name>
    <name type="common">Tongue sole</name>
    <dbReference type="NCBI Taxonomy" id="244447"/>
    <lineage>
        <taxon>Eukaryota</taxon>
        <taxon>Metazoa</taxon>
        <taxon>Chordata</taxon>
        <taxon>Craniata</taxon>
        <taxon>Vertebrata</taxon>
        <taxon>Euteleostomi</taxon>
        <taxon>Actinopterygii</taxon>
        <taxon>Neopterygii</taxon>
        <taxon>Teleostei</taxon>
        <taxon>Neoteleostei</taxon>
        <taxon>Acanthomorphata</taxon>
        <taxon>Carangaria</taxon>
        <taxon>Pleuronectiformes</taxon>
        <taxon>Pleuronectoidei</taxon>
        <taxon>Cynoglossidae</taxon>
        <taxon>Cynoglossinae</taxon>
        <taxon>Cynoglossus</taxon>
    </lineage>
</organism>
<feature type="compositionally biased region" description="Polar residues" evidence="19">
    <location>
        <begin position="158"/>
        <end position="167"/>
    </location>
</feature>
<feature type="domain" description="Guanylate cyclase" evidence="21">
    <location>
        <begin position="1053"/>
        <end position="1198"/>
    </location>
</feature>
<keyword evidence="13 20" id="KW-0472">Membrane</keyword>
<keyword evidence="7" id="KW-0677">Repeat</keyword>
<feature type="binding site" evidence="16">
    <location>
        <position position="1232"/>
    </location>
    <ligand>
        <name>ATP</name>
        <dbReference type="ChEBI" id="CHEBI:30616"/>
    </ligand>
</feature>
<feature type="transmembrane region" description="Helical" evidence="20">
    <location>
        <begin position="259"/>
        <end position="282"/>
    </location>
</feature>
<feature type="region of interest" description="Disordered" evidence="19">
    <location>
        <begin position="1"/>
        <end position="22"/>
    </location>
</feature>
<feature type="transmembrane region" description="Helical" evidence="20">
    <location>
        <begin position="227"/>
        <end position="247"/>
    </location>
</feature>
<keyword evidence="8 16" id="KW-0547">Nucleotide-binding</keyword>
<dbReference type="GeneTree" id="ENSGT00940000159445"/>
<feature type="transmembrane region" description="Helical" evidence="20">
    <location>
        <begin position="373"/>
        <end position="392"/>
    </location>
</feature>
<evidence type="ECO:0000256" key="15">
    <source>
        <dbReference type="ARBA" id="ARBA00023239"/>
    </source>
</evidence>
<dbReference type="CDD" id="cd07302">
    <property type="entry name" value="CHD"/>
    <property type="match status" value="2"/>
</dbReference>
<reference evidence="22" key="2">
    <citation type="submission" date="2025-05" db="UniProtKB">
        <authorList>
            <consortium name="Ensembl"/>
        </authorList>
    </citation>
    <scope>IDENTIFICATION</scope>
</reference>
<dbReference type="GO" id="GO:0005886">
    <property type="term" value="C:plasma membrane"/>
    <property type="evidence" value="ECO:0007669"/>
    <property type="project" value="InterPro"/>
</dbReference>
<evidence type="ECO:0000259" key="21">
    <source>
        <dbReference type="PROSITE" id="PS50125"/>
    </source>
</evidence>
<evidence type="ECO:0000256" key="19">
    <source>
        <dbReference type="SAM" id="MobiDB-lite"/>
    </source>
</evidence>
<keyword evidence="10 17" id="KW-0460">Magnesium</keyword>
<dbReference type="InterPro" id="IPR032628">
    <property type="entry name" value="AC_N"/>
</dbReference>
<dbReference type="Proteomes" id="UP000265120">
    <property type="component" value="Chromosome 1"/>
</dbReference>
<feature type="compositionally biased region" description="Acidic residues" evidence="19">
    <location>
        <begin position="1"/>
        <end position="16"/>
    </location>
</feature>